<dbReference type="GO" id="GO:0004176">
    <property type="term" value="F:ATP-dependent peptidase activity"/>
    <property type="evidence" value="ECO:0007669"/>
    <property type="project" value="InterPro"/>
</dbReference>
<evidence type="ECO:0000313" key="2">
    <source>
        <dbReference type="Proteomes" id="UP000480266"/>
    </source>
</evidence>
<gene>
    <name evidence="1" type="ORF">G4V63_18835</name>
</gene>
<dbReference type="AlphaFoldDB" id="A0A7C9VGE5"/>
<comment type="caution">
    <text evidence="1">The sequence shown here is derived from an EMBL/GenBank/DDBJ whole genome shotgun (WGS) entry which is preliminary data.</text>
</comment>
<dbReference type="SUPFAM" id="SSF140990">
    <property type="entry name" value="FtsH protease domain-like"/>
    <property type="match status" value="1"/>
</dbReference>
<proteinExistence type="predicted"/>
<reference evidence="1" key="1">
    <citation type="submission" date="2020-02" db="EMBL/GenBank/DDBJ databases">
        <title>Draft genome sequence of Candidatus Afipia apatlaquensis IBT-C3, a potential strain for decolorization of textile dyes.</title>
        <authorList>
            <person name="Sanchez-Reyes A."/>
            <person name="Breton-Deval L."/>
            <person name="Mangelson H."/>
            <person name="Sanchez-Flores A."/>
        </authorList>
    </citation>
    <scope>NUCLEOTIDE SEQUENCE [LARGE SCALE GENOMIC DNA]</scope>
    <source>
        <strain evidence="1">IBT-C3</strain>
    </source>
</reference>
<name>A0A7C9VGE5_9BRAD</name>
<accession>A0A7C9VGE5</accession>
<protein>
    <recommendedName>
        <fullName evidence="3">Peptidase M41 domain-containing protein</fullName>
    </recommendedName>
</protein>
<dbReference type="EMBL" id="JAAMRR010000957">
    <property type="protein sequence ID" value="NGX97187.1"/>
    <property type="molecule type" value="Genomic_DNA"/>
</dbReference>
<keyword evidence="2" id="KW-1185">Reference proteome</keyword>
<dbReference type="InterPro" id="IPR037219">
    <property type="entry name" value="Peptidase_M41-like"/>
</dbReference>
<sequence length="211" mass="23220">MLPNLNAYPLPRGASATEEVPVMSRLLVHETGHVVVAATAGIPTDYIIIDPHNGRHAGYIDESYRARIAAKPALKSRLLAGGAAAEIATFGAAELSISRDDLEPLAEHLDIPKSNDSENWMKHTFFRALCQPLLPRDAVDMIRPTYVQLVQAIENETYLIDGAHVIPIEAYHTIALPLPQAEYWRARERTREGRDRELILATLRAGAKSGA</sequence>
<evidence type="ECO:0008006" key="3">
    <source>
        <dbReference type="Google" id="ProtNLM"/>
    </source>
</evidence>
<dbReference type="GO" id="GO:0006508">
    <property type="term" value="P:proteolysis"/>
    <property type="evidence" value="ECO:0007669"/>
    <property type="project" value="InterPro"/>
</dbReference>
<evidence type="ECO:0000313" key="1">
    <source>
        <dbReference type="EMBL" id="NGX97187.1"/>
    </source>
</evidence>
<dbReference type="GO" id="GO:0004222">
    <property type="term" value="F:metalloendopeptidase activity"/>
    <property type="evidence" value="ECO:0007669"/>
    <property type="project" value="InterPro"/>
</dbReference>
<dbReference type="Proteomes" id="UP000480266">
    <property type="component" value="Unassembled WGS sequence"/>
</dbReference>
<dbReference type="GO" id="GO:0005524">
    <property type="term" value="F:ATP binding"/>
    <property type="evidence" value="ECO:0007669"/>
    <property type="project" value="InterPro"/>
</dbReference>
<organism evidence="1 2">
    <name type="scientific">Candidatus Afipia apatlaquensis</name>
    <dbReference type="NCBI Taxonomy" id="2712852"/>
    <lineage>
        <taxon>Bacteria</taxon>
        <taxon>Pseudomonadati</taxon>
        <taxon>Pseudomonadota</taxon>
        <taxon>Alphaproteobacteria</taxon>
        <taxon>Hyphomicrobiales</taxon>
        <taxon>Nitrobacteraceae</taxon>
        <taxon>Afipia</taxon>
    </lineage>
</organism>